<keyword evidence="3" id="KW-1185">Reference proteome</keyword>
<dbReference type="OMA" id="DLYGCHG"/>
<dbReference type="STRING" id="4829.A0A168MIQ5"/>
<evidence type="ECO:0000313" key="3">
    <source>
        <dbReference type="Proteomes" id="UP000078561"/>
    </source>
</evidence>
<dbReference type="OrthoDB" id="4347at2759"/>
<dbReference type="FunCoup" id="A0A168MIQ5">
    <property type="interactions" value="10"/>
</dbReference>
<dbReference type="AlphaFoldDB" id="A0A168MIQ5"/>
<keyword evidence="1" id="KW-0472">Membrane</keyword>
<accession>A0A168MIQ5</accession>
<evidence type="ECO:0008006" key="4">
    <source>
        <dbReference type="Google" id="ProtNLM"/>
    </source>
</evidence>
<proteinExistence type="predicted"/>
<sequence>MAPSHSTSKRKTVLPLHIDTASFLNPPAPQGTSFTVGNVLGRRCTAKRPVTFLILLLLMSVGWNVLQYRFDWRQQQQHYGVYDPLPAAPLPHHRHAIIVTGHAIYTGARTNTSAIYDESNWILESYQHGQLGTFIEHIQKGIDILISDPLALLVFSGGQTRPSAGPISEGASYWQVAQILIQQSDQRHHLRNRMIVEDYARDSYENILFSLCRFAEMTNEYPSHLTIIGFDFKRPRFEQLHIPSIRYPLDQFDYIGIDPTNDDDNEAAKRGELANSFTPFSTDLYACRGSLRQKKLDRNPYRRRSPYRSTCPALTPLLDYCPYTNKIFTGPLPWAS</sequence>
<dbReference type="InParanoid" id="A0A168MIQ5"/>
<name>A0A168MIQ5_ABSGL</name>
<organism evidence="2">
    <name type="scientific">Absidia glauca</name>
    <name type="common">Pin mould</name>
    <dbReference type="NCBI Taxonomy" id="4829"/>
    <lineage>
        <taxon>Eukaryota</taxon>
        <taxon>Fungi</taxon>
        <taxon>Fungi incertae sedis</taxon>
        <taxon>Mucoromycota</taxon>
        <taxon>Mucoromycotina</taxon>
        <taxon>Mucoromycetes</taxon>
        <taxon>Mucorales</taxon>
        <taxon>Cunninghamellaceae</taxon>
        <taxon>Absidia</taxon>
    </lineage>
</organism>
<dbReference type="InterPro" id="IPR055323">
    <property type="entry name" value="C57A10.07/YOR238W"/>
</dbReference>
<feature type="transmembrane region" description="Helical" evidence="1">
    <location>
        <begin position="50"/>
        <end position="66"/>
    </location>
</feature>
<evidence type="ECO:0000256" key="1">
    <source>
        <dbReference type="SAM" id="Phobius"/>
    </source>
</evidence>
<protein>
    <recommendedName>
        <fullName evidence="4">DUF218 domain-containing protein</fullName>
    </recommendedName>
</protein>
<keyword evidence="1" id="KW-1133">Transmembrane helix</keyword>
<dbReference type="Proteomes" id="UP000078561">
    <property type="component" value="Unassembled WGS sequence"/>
</dbReference>
<dbReference type="GO" id="GO:0005737">
    <property type="term" value="C:cytoplasm"/>
    <property type="evidence" value="ECO:0007669"/>
    <property type="project" value="TreeGrafter"/>
</dbReference>
<gene>
    <name evidence="2" type="primary">ABSGL_04142.1 scaffold 5122</name>
</gene>
<keyword evidence="1" id="KW-0812">Transmembrane</keyword>
<evidence type="ECO:0000313" key="2">
    <source>
        <dbReference type="EMBL" id="SAL98591.1"/>
    </source>
</evidence>
<reference evidence="2" key="1">
    <citation type="submission" date="2016-04" db="EMBL/GenBank/DDBJ databases">
        <authorList>
            <person name="Evans L.H."/>
            <person name="Alamgir A."/>
            <person name="Owens N."/>
            <person name="Weber N.D."/>
            <person name="Virtaneva K."/>
            <person name="Barbian K."/>
            <person name="Babar A."/>
            <person name="Rosenke K."/>
        </authorList>
    </citation>
    <scope>NUCLEOTIDE SEQUENCE [LARGE SCALE GENOMIC DNA]</scope>
    <source>
        <strain evidence="2">CBS 101.48</strain>
    </source>
</reference>
<dbReference type="PANTHER" id="PTHR28110">
    <property type="entry name" value="TRANSMEMBRANE PROTEIN"/>
    <property type="match status" value="1"/>
</dbReference>
<dbReference type="PANTHER" id="PTHR28110:SF1">
    <property type="entry name" value="TRANSMEMBRANE PROTEIN"/>
    <property type="match status" value="1"/>
</dbReference>
<dbReference type="EMBL" id="LT552246">
    <property type="protein sequence ID" value="SAL98591.1"/>
    <property type="molecule type" value="Genomic_DNA"/>
</dbReference>